<dbReference type="Proteomes" id="UP000276603">
    <property type="component" value="Unassembled WGS sequence"/>
</dbReference>
<dbReference type="OrthoDB" id="1452733at2"/>
<reference evidence="2 3" key="1">
    <citation type="submission" date="2018-10" db="EMBL/GenBank/DDBJ databases">
        <title>Ulvibacterium marinum gen. nov., sp. nov., a novel marine bacterium of the family Flavobacteriaceae, isolated from a culture of the green alga Ulva prolifera.</title>
        <authorList>
            <person name="Zhang Z."/>
        </authorList>
    </citation>
    <scope>NUCLEOTIDE SEQUENCE [LARGE SCALE GENOMIC DNA]</scope>
    <source>
        <strain evidence="2 3">CCMM003</strain>
    </source>
</reference>
<gene>
    <name evidence="2" type="ORF">D7Z94_00770</name>
</gene>
<organism evidence="2 3">
    <name type="scientific">Ulvibacterium marinum</name>
    <dbReference type="NCBI Taxonomy" id="2419782"/>
    <lineage>
        <taxon>Bacteria</taxon>
        <taxon>Pseudomonadati</taxon>
        <taxon>Bacteroidota</taxon>
        <taxon>Flavobacteriia</taxon>
        <taxon>Flavobacteriales</taxon>
        <taxon>Flavobacteriaceae</taxon>
        <taxon>Ulvibacterium</taxon>
    </lineage>
</organism>
<name>A0A3B0CBV9_9FLAO</name>
<dbReference type="AlphaFoldDB" id="A0A3B0CBV9"/>
<sequence>MSSAGHVLDMIKRIRQNRSLRPSNRQKFKGDNRDSIYTEIPEENKASFKEFPESQVKEVVDTIRREAKSKRRKEFLFLALVILIVVAIVLYVV</sequence>
<dbReference type="EMBL" id="RBCJ01000001">
    <property type="protein sequence ID" value="RKN82420.1"/>
    <property type="molecule type" value="Genomic_DNA"/>
</dbReference>
<accession>A0A3B0CBV9</accession>
<evidence type="ECO:0000256" key="1">
    <source>
        <dbReference type="SAM" id="Phobius"/>
    </source>
</evidence>
<keyword evidence="1" id="KW-0812">Transmembrane</keyword>
<keyword evidence="1" id="KW-1133">Transmembrane helix</keyword>
<feature type="transmembrane region" description="Helical" evidence="1">
    <location>
        <begin position="75"/>
        <end position="92"/>
    </location>
</feature>
<dbReference type="RefSeq" id="WP_120709611.1">
    <property type="nucleotide sequence ID" value="NZ_RBCJ01000001.1"/>
</dbReference>
<protein>
    <submittedName>
        <fullName evidence="2">Uncharacterized protein</fullName>
    </submittedName>
</protein>
<evidence type="ECO:0000313" key="3">
    <source>
        <dbReference type="Proteomes" id="UP000276603"/>
    </source>
</evidence>
<keyword evidence="3" id="KW-1185">Reference proteome</keyword>
<proteinExistence type="predicted"/>
<keyword evidence="1" id="KW-0472">Membrane</keyword>
<comment type="caution">
    <text evidence="2">The sequence shown here is derived from an EMBL/GenBank/DDBJ whole genome shotgun (WGS) entry which is preliminary data.</text>
</comment>
<evidence type="ECO:0000313" key="2">
    <source>
        <dbReference type="EMBL" id="RKN82420.1"/>
    </source>
</evidence>